<organism evidence="2 3">
    <name type="scientific">Salinactinospora qingdaonensis</name>
    <dbReference type="NCBI Taxonomy" id="702744"/>
    <lineage>
        <taxon>Bacteria</taxon>
        <taxon>Bacillati</taxon>
        <taxon>Actinomycetota</taxon>
        <taxon>Actinomycetes</taxon>
        <taxon>Streptosporangiales</taxon>
        <taxon>Nocardiopsidaceae</taxon>
        <taxon>Salinactinospora</taxon>
    </lineage>
</organism>
<feature type="transmembrane region" description="Helical" evidence="1">
    <location>
        <begin position="60"/>
        <end position="86"/>
    </location>
</feature>
<dbReference type="RefSeq" id="WP_344975636.1">
    <property type="nucleotide sequence ID" value="NZ_BAABDD010000031.1"/>
</dbReference>
<evidence type="ECO:0000256" key="1">
    <source>
        <dbReference type="SAM" id="Phobius"/>
    </source>
</evidence>
<name>A0ABP7GHL1_9ACTN</name>
<evidence type="ECO:0000313" key="2">
    <source>
        <dbReference type="EMBL" id="GAA3760882.1"/>
    </source>
</evidence>
<dbReference type="EMBL" id="BAABDD010000031">
    <property type="protein sequence ID" value="GAA3760882.1"/>
    <property type="molecule type" value="Genomic_DNA"/>
</dbReference>
<keyword evidence="1" id="KW-1133">Transmembrane helix</keyword>
<keyword evidence="1" id="KW-0472">Membrane</keyword>
<accession>A0ABP7GHL1</accession>
<gene>
    <name evidence="2" type="ORF">GCM10022402_43430</name>
</gene>
<comment type="caution">
    <text evidence="2">The sequence shown here is derived from an EMBL/GenBank/DDBJ whole genome shotgun (WGS) entry which is preliminary data.</text>
</comment>
<sequence length="247" mass="26553">MRTTATFLAFGRNDLVSIRRDSLLRMLIVAPFAYAALVRFPVPPLTELLDQRYGVDLVAYYPLIVSFFTVLGQAAILGALAGLLLLDEKDTATLHAVRVTPASLTGFAAYRVTTVIAAVTVYTVVSTSLSGLMAWSTLPGTAAAGLCAGLVAAGVALSMALIADNKVEGMAVVRALGLLLLGLPMLPYFIPTPWEWLFGLLPSYWPAKIYWVAAKGGTLWPYLLIGVAYNAAVLTLLLRGYSRRHFT</sequence>
<proteinExistence type="predicted"/>
<dbReference type="Proteomes" id="UP001500908">
    <property type="component" value="Unassembled WGS sequence"/>
</dbReference>
<feature type="transmembrane region" description="Helical" evidence="1">
    <location>
        <begin position="22"/>
        <end position="40"/>
    </location>
</feature>
<keyword evidence="1" id="KW-0812">Transmembrane</keyword>
<evidence type="ECO:0000313" key="3">
    <source>
        <dbReference type="Proteomes" id="UP001500908"/>
    </source>
</evidence>
<feature type="transmembrane region" description="Helical" evidence="1">
    <location>
        <begin position="171"/>
        <end position="190"/>
    </location>
</feature>
<protein>
    <submittedName>
        <fullName evidence="2">Fluoroquinolones efflux ABC transporter permease</fullName>
    </submittedName>
</protein>
<feature type="transmembrane region" description="Helical" evidence="1">
    <location>
        <begin position="219"/>
        <end position="238"/>
    </location>
</feature>
<feature type="transmembrane region" description="Helical" evidence="1">
    <location>
        <begin position="107"/>
        <end position="135"/>
    </location>
</feature>
<feature type="transmembrane region" description="Helical" evidence="1">
    <location>
        <begin position="141"/>
        <end position="162"/>
    </location>
</feature>
<keyword evidence="3" id="KW-1185">Reference proteome</keyword>
<reference evidence="3" key="1">
    <citation type="journal article" date="2019" name="Int. J. Syst. Evol. Microbiol.">
        <title>The Global Catalogue of Microorganisms (GCM) 10K type strain sequencing project: providing services to taxonomists for standard genome sequencing and annotation.</title>
        <authorList>
            <consortium name="The Broad Institute Genomics Platform"/>
            <consortium name="The Broad Institute Genome Sequencing Center for Infectious Disease"/>
            <person name="Wu L."/>
            <person name="Ma J."/>
        </authorList>
    </citation>
    <scope>NUCLEOTIDE SEQUENCE [LARGE SCALE GENOMIC DNA]</scope>
    <source>
        <strain evidence="3">JCM 17137</strain>
    </source>
</reference>